<evidence type="ECO:0000256" key="1">
    <source>
        <dbReference type="SAM" id="Phobius"/>
    </source>
</evidence>
<keyword evidence="1" id="KW-1133">Transmembrane helix</keyword>
<gene>
    <name evidence="2" type="ORF">E4663_18220</name>
</gene>
<organism evidence="2 3">
    <name type="scientific">Halobacillus salinus</name>
    <dbReference type="NCBI Taxonomy" id="192814"/>
    <lineage>
        <taxon>Bacteria</taxon>
        <taxon>Bacillati</taxon>
        <taxon>Bacillota</taxon>
        <taxon>Bacilli</taxon>
        <taxon>Bacillales</taxon>
        <taxon>Bacillaceae</taxon>
        <taxon>Halobacillus</taxon>
    </lineage>
</organism>
<feature type="transmembrane region" description="Helical" evidence="1">
    <location>
        <begin position="88"/>
        <end position="112"/>
    </location>
</feature>
<feature type="transmembrane region" description="Helical" evidence="1">
    <location>
        <begin position="21"/>
        <end position="38"/>
    </location>
</feature>
<keyword evidence="3" id="KW-1185">Reference proteome</keyword>
<accession>A0A4Z0GV36</accession>
<comment type="caution">
    <text evidence="2">The sequence shown here is derived from an EMBL/GenBank/DDBJ whole genome shotgun (WGS) entry which is preliminary data.</text>
</comment>
<feature type="transmembrane region" description="Helical" evidence="1">
    <location>
        <begin position="58"/>
        <end position="76"/>
    </location>
</feature>
<keyword evidence="1" id="KW-0472">Membrane</keyword>
<dbReference type="EMBL" id="SRJC01000008">
    <property type="protein sequence ID" value="TGB01087.1"/>
    <property type="molecule type" value="Genomic_DNA"/>
</dbReference>
<dbReference type="RefSeq" id="WP_135328695.1">
    <property type="nucleotide sequence ID" value="NZ_SRJC01000008.1"/>
</dbReference>
<sequence length="203" mass="22739">MTKRALKILLPIQAKSTGWFIGIYALIVTILITIFTATNTEETLSFWMSDSIRYTINIYLLIMGIVYPLTSTKLYVSQGLTRKQFFWAYTGAMSIISLFLLIPIIVSFSYFGNSVSLLTVLTEYLYMPLYFLTGWICAVGFQLKKWYTSILGLISALAIFNGITIVTEAFNLSESAVFALVVALLAAVLLILPRVISRIPLKS</sequence>
<protein>
    <submittedName>
        <fullName evidence="2">Uncharacterized protein</fullName>
    </submittedName>
</protein>
<dbReference type="STRING" id="192814.GCA_900166575_00229"/>
<dbReference type="AlphaFoldDB" id="A0A4Z0GV36"/>
<feature type="transmembrane region" description="Helical" evidence="1">
    <location>
        <begin position="150"/>
        <end position="170"/>
    </location>
</feature>
<feature type="transmembrane region" description="Helical" evidence="1">
    <location>
        <begin position="176"/>
        <end position="196"/>
    </location>
</feature>
<evidence type="ECO:0000313" key="2">
    <source>
        <dbReference type="EMBL" id="TGB01087.1"/>
    </source>
</evidence>
<feature type="transmembrane region" description="Helical" evidence="1">
    <location>
        <begin position="124"/>
        <end position="143"/>
    </location>
</feature>
<evidence type="ECO:0000313" key="3">
    <source>
        <dbReference type="Proteomes" id="UP000297982"/>
    </source>
</evidence>
<dbReference type="Proteomes" id="UP000297982">
    <property type="component" value="Unassembled WGS sequence"/>
</dbReference>
<reference evidence="2 3" key="1">
    <citation type="journal article" date="2003" name="Int. J. Syst. Evol. Microbiol.">
        <title>Halobacillus salinus sp. nov., isolated from a salt lake on the coast of the East Sea in Korea.</title>
        <authorList>
            <person name="Yoon J.H."/>
            <person name="Kang K.H."/>
            <person name="Park Y.H."/>
        </authorList>
    </citation>
    <scope>NUCLEOTIDE SEQUENCE [LARGE SCALE GENOMIC DNA]</scope>
    <source>
        <strain evidence="2 3">HSL-3</strain>
    </source>
</reference>
<name>A0A4Z0GV36_9BACI</name>
<keyword evidence="1" id="KW-0812">Transmembrane</keyword>
<proteinExistence type="predicted"/>